<dbReference type="InterPro" id="IPR020846">
    <property type="entry name" value="MFS_dom"/>
</dbReference>
<sequence length="1008" mass="113345">MKQYYSKRTVLSFFLIFLISIIGVSFTYSNFKFNPFESIQLTNTSAVSLGEDDSIFIVNNSNRAISKIANNDHLIYTIEGGKRNAESFYTANEIETDENGNLYVLHSRWDDTGSYLETETISAFDSTGKFVKQIFKLPDETQSKLTPTMRGLKYFEEHLYWYVLVDAGIALYSDESEDQIGFYPLERADQIVQDIDLIDKTHWVYASKQGFIQQIDLDTMKTEMLFDARVSNQARPSSIWGIQYDAYSKSLYFNDLGQFGIFKVSEAHSEKAIEQIFASEDYSTVNDEVYYNFDISKKNYIAVNGDHIVLKSANGTYTSVSELRPSNFILTLRLLLWFFILLFAMSTYFLIKWLLRDVLKEGIPKQVKKTTAIILVVLIATILTSSLAINFYNEILVEQATNNLRLLVQSSKFVIHGDAVDAIKRPYDFYSDDYQVVYDDLQRMVNYNEEVWDENLYTALYTISNDRYYALMYNDNSITPYYTFNAWTDDPYYNYFYDAFQGEITHGTETDADGDWLFAMGPVYNSKDEIVAIIEVGMNKYIFDEWNKHIVNKIIIDIISIVIIIVLLISEITFLSTWLEKRKASRLGAISTSVVDSSQDFNALNAIRTLALLTYIVIFMCTAFIPLMAKSIYSPIGNLSMSMAIGLPIFMEVLFAAVTIVVAGFIAEKKGWKLIFYLGIIILIGTAIATALTRSLLVFIVIRGIAGIGNGFIQMTMHAFVNTGKTVAQRNETFANMMSGAIAGVNLGVVFGANLVDKVGYFNVFYVMAGFGVVAILFERLFLRHYETMEFKIEEVADGTETDSILQEEKISARYYFSRKSILAFLTLILVPALLCYMYLEYFFPLFAETKGLSTSMIGIVFSLYGLFIVYFGPSMSTFTEKTFGVKNASAIASILTGTSLLVYAVTGTLAGAIFAVLILAISDSFGDTVYTTYFLAIKESQKIGKSIAAGYLEFFSQIGKMLGALAFGVAIGFGEQLGIGIIGVITVGFGLIFIPIGSKVVISDTED</sequence>
<dbReference type="SUPFAM" id="SSF103473">
    <property type="entry name" value="MFS general substrate transporter"/>
    <property type="match status" value="1"/>
</dbReference>
<evidence type="ECO:0000256" key="6">
    <source>
        <dbReference type="SAM" id="Phobius"/>
    </source>
</evidence>
<dbReference type="InterPro" id="IPR011701">
    <property type="entry name" value="MFS"/>
</dbReference>
<dbReference type="InterPro" id="IPR011042">
    <property type="entry name" value="6-blade_b-propeller_TolB-like"/>
</dbReference>
<keyword evidence="3 6" id="KW-0812">Transmembrane</keyword>
<evidence type="ECO:0000256" key="4">
    <source>
        <dbReference type="ARBA" id="ARBA00022989"/>
    </source>
</evidence>
<feature type="transmembrane region" description="Helical" evidence="6">
    <location>
        <begin position="852"/>
        <end position="872"/>
    </location>
</feature>
<evidence type="ECO:0000259" key="7">
    <source>
        <dbReference type="PROSITE" id="PS50850"/>
    </source>
</evidence>
<feature type="transmembrane region" description="Helical" evidence="6">
    <location>
        <begin position="978"/>
        <end position="997"/>
    </location>
</feature>
<accession>A0ABR9ZNQ9</accession>
<evidence type="ECO:0000313" key="8">
    <source>
        <dbReference type="EMBL" id="MBF4692049.1"/>
    </source>
</evidence>
<feature type="transmembrane region" description="Helical" evidence="6">
    <location>
        <begin position="698"/>
        <end position="721"/>
    </location>
</feature>
<reference evidence="8 9" key="1">
    <citation type="submission" date="2020-11" db="EMBL/GenBank/DDBJ databases">
        <title>Fusibacter basophilias sp. nov.</title>
        <authorList>
            <person name="Qiu D."/>
        </authorList>
    </citation>
    <scope>NUCLEOTIDE SEQUENCE [LARGE SCALE GENOMIC DNA]</scope>
    <source>
        <strain evidence="8 9">Q10-2</strain>
    </source>
</reference>
<evidence type="ECO:0000256" key="5">
    <source>
        <dbReference type="ARBA" id="ARBA00023136"/>
    </source>
</evidence>
<feature type="transmembrane region" description="Helical" evidence="6">
    <location>
        <begin position="761"/>
        <end position="783"/>
    </location>
</feature>
<feature type="transmembrane region" description="Helical" evidence="6">
    <location>
        <begin position="328"/>
        <end position="351"/>
    </location>
</feature>
<feature type="transmembrane region" description="Helical" evidence="6">
    <location>
        <begin position="610"/>
        <end position="629"/>
    </location>
</feature>
<dbReference type="Gene3D" id="1.20.1250.20">
    <property type="entry name" value="MFS general substrate transporter like domains"/>
    <property type="match status" value="1"/>
</dbReference>
<comment type="caution">
    <text evidence="8">The sequence shown here is derived from an EMBL/GenBank/DDBJ whole genome shotgun (WGS) entry which is preliminary data.</text>
</comment>
<evidence type="ECO:0000256" key="3">
    <source>
        <dbReference type="ARBA" id="ARBA00022692"/>
    </source>
</evidence>
<feature type="transmembrane region" description="Helical" evidence="6">
    <location>
        <begin position="372"/>
        <end position="392"/>
    </location>
</feature>
<dbReference type="InterPro" id="IPR036259">
    <property type="entry name" value="MFS_trans_sf"/>
</dbReference>
<keyword evidence="4 6" id="KW-1133">Transmembrane helix</keyword>
<dbReference type="InterPro" id="IPR050930">
    <property type="entry name" value="MFS_Vesicular_Transporter"/>
</dbReference>
<comment type="subcellular location">
    <subcellularLocation>
        <location evidence="1">Cell membrane</location>
        <topology evidence="1">Multi-pass membrane protein</topology>
    </subcellularLocation>
</comment>
<keyword evidence="2" id="KW-0813">Transport</keyword>
<keyword evidence="9" id="KW-1185">Reference proteome</keyword>
<feature type="transmembrane region" description="Helical" evidence="6">
    <location>
        <begin position="674"/>
        <end position="692"/>
    </location>
</feature>
<dbReference type="EMBL" id="JADKNH010000001">
    <property type="protein sequence ID" value="MBF4692049.1"/>
    <property type="molecule type" value="Genomic_DNA"/>
</dbReference>
<evidence type="ECO:0000256" key="1">
    <source>
        <dbReference type="ARBA" id="ARBA00004651"/>
    </source>
</evidence>
<name>A0ABR9ZNQ9_9FIRM</name>
<feature type="domain" description="Major facilitator superfamily (MFS) profile" evidence="7">
    <location>
        <begin position="607"/>
        <end position="999"/>
    </location>
</feature>
<organism evidence="8 9">
    <name type="scientific">Fusibacter ferrireducens</name>
    <dbReference type="NCBI Taxonomy" id="2785058"/>
    <lineage>
        <taxon>Bacteria</taxon>
        <taxon>Bacillati</taxon>
        <taxon>Bacillota</taxon>
        <taxon>Clostridia</taxon>
        <taxon>Eubacteriales</taxon>
        <taxon>Eubacteriales Family XII. Incertae Sedis</taxon>
        <taxon>Fusibacter</taxon>
    </lineage>
</organism>
<feature type="transmembrane region" description="Helical" evidence="6">
    <location>
        <begin position="949"/>
        <end position="972"/>
    </location>
</feature>
<gene>
    <name evidence="8" type="ORF">ISU02_02915</name>
</gene>
<dbReference type="Proteomes" id="UP000614200">
    <property type="component" value="Unassembled WGS sequence"/>
</dbReference>
<protein>
    <submittedName>
        <fullName evidence="8">MFS transporter</fullName>
    </submittedName>
</protein>
<feature type="transmembrane region" description="Helical" evidence="6">
    <location>
        <begin position="733"/>
        <end position="755"/>
    </location>
</feature>
<dbReference type="PANTHER" id="PTHR23506">
    <property type="entry name" value="GH10249P"/>
    <property type="match status" value="1"/>
</dbReference>
<keyword evidence="5 6" id="KW-0472">Membrane</keyword>
<dbReference type="PANTHER" id="PTHR23506:SF23">
    <property type="entry name" value="GH10249P"/>
    <property type="match status" value="1"/>
</dbReference>
<evidence type="ECO:0000313" key="9">
    <source>
        <dbReference type="Proteomes" id="UP000614200"/>
    </source>
</evidence>
<dbReference type="PROSITE" id="PS50850">
    <property type="entry name" value="MFS"/>
    <property type="match status" value="1"/>
</dbReference>
<feature type="transmembrane region" description="Helical" evidence="6">
    <location>
        <begin position="641"/>
        <end position="667"/>
    </location>
</feature>
<dbReference type="Pfam" id="PF07690">
    <property type="entry name" value="MFS_1"/>
    <property type="match status" value="1"/>
</dbReference>
<dbReference type="Gene3D" id="2.120.10.30">
    <property type="entry name" value="TolB, C-terminal domain"/>
    <property type="match status" value="1"/>
</dbReference>
<dbReference type="RefSeq" id="WP_194700273.1">
    <property type="nucleotide sequence ID" value="NZ_JADKNH010000001.1"/>
</dbReference>
<dbReference type="SUPFAM" id="SSF101898">
    <property type="entry name" value="NHL repeat"/>
    <property type="match status" value="1"/>
</dbReference>
<proteinExistence type="predicted"/>
<evidence type="ECO:0000256" key="2">
    <source>
        <dbReference type="ARBA" id="ARBA00022448"/>
    </source>
</evidence>
<feature type="transmembrane region" description="Helical" evidence="6">
    <location>
        <begin position="822"/>
        <end position="840"/>
    </location>
</feature>
<feature type="transmembrane region" description="Helical" evidence="6">
    <location>
        <begin position="558"/>
        <end position="579"/>
    </location>
</feature>